<dbReference type="RefSeq" id="WP_208254264.1">
    <property type="nucleotide sequence ID" value="NZ_JAGEOJ010000002.1"/>
</dbReference>
<dbReference type="AlphaFoldDB" id="A0A939T899"/>
<evidence type="ECO:0000313" key="4">
    <source>
        <dbReference type="Proteomes" id="UP000669179"/>
    </source>
</evidence>
<comment type="caution">
    <text evidence="3">The sequence shown here is derived from an EMBL/GenBank/DDBJ whole genome shotgun (WGS) entry which is preliminary data.</text>
</comment>
<accession>A0A939T899</accession>
<evidence type="ECO:0000259" key="2">
    <source>
        <dbReference type="Pfam" id="PF04536"/>
    </source>
</evidence>
<feature type="region of interest" description="Disordered" evidence="1">
    <location>
        <begin position="636"/>
        <end position="667"/>
    </location>
</feature>
<evidence type="ECO:0000313" key="3">
    <source>
        <dbReference type="EMBL" id="MBO2446680.1"/>
    </source>
</evidence>
<proteinExistence type="predicted"/>
<feature type="compositionally biased region" description="Basic residues" evidence="1">
    <location>
        <begin position="658"/>
        <end position="667"/>
    </location>
</feature>
<reference evidence="3" key="1">
    <citation type="submission" date="2021-03" db="EMBL/GenBank/DDBJ databases">
        <authorList>
            <person name="Kanchanasin P."/>
            <person name="Saeng-In P."/>
            <person name="Phongsopitanun W."/>
            <person name="Yuki M."/>
            <person name="Kudo T."/>
            <person name="Ohkuma M."/>
            <person name="Tanasupawat S."/>
        </authorList>
    </citation>
    <scope>NUCLEOTIDE SEQUENCE</scope>
    <source>
        <strain evidence="3">GKU 128</strain>
    </source>
</reference>
<dbReference type="Pfam" id="PF04536">
    <property type="entry name" value="TPM_phosphatase"/>
    <property type="match status" value="1"/>
</dbReference>
<feature type="region of interest" description="Disordered" evidence="1">
    <location>
        <begin position="157"/>
        <end position="176"/>
    </location>
</feature>
<sequence length="667" mass="69921">MFTWSALGGVIGLLFAALWGTGTAVADQPFAVQSQITDRVGALGDRRAEVQQALDRLTAQRRVQLLVVYVKDFSGSNAQTWADRTAQQSGIGRRDLLMAVGTSARQYAVSADQNFALTDAQLDEVASVAIEPALRQNDWAGAAIGAADGYDAALGGQPIPAPQVTPGTANPSGDSGPSPLVWILPVGAGVAAGGAFLYVRSRQRRGDPSGGALGPDGRPAPTLDELDRQAGQLLVQTDDAIKTSEQEVGFAQAQFGAEAAAPFAEAVAFAKEQLDAAFRVRQRLDDSEPETPEQRRAMLEEILARCQAADQRLDAQSAAFDRLRDLEKNAPQVLAQVQAGHQELATKVGTARQQLAELASRYTTSALELVKTAPDEAQSRLDFARDNLDRAGNELRSGTTAQAAVHVQAAESAVGQARELLDAVDRHAHELSEASQALDAAIKDTTDDLATAQGLLSDERWRNELAPHVTRAAEVTSSVQQELARGPADPLAELRRLQEANQALDQALDGVRDRQAREKAARAQLDQAVLAARGEISASTDFINTHRGAVGSTPRTRLAEAQRLLAKAVELATTDPVSALSSAEQAGSLANEAGQLARQDIGGTDPAFGPMGGGGGGGRMADAMIGGILIDSILNSGRRSGGSRPAPTPGSFGGTATRGRRGAGGRF</sequence>
<dbReference type="EMBL" id="JAGEOJ010000002">
    <property type="protein sequence ID" value="MBO2446680.1"/>
    <property type="molecule type" value="Genomic_DNA"/>
</dbReference>
<organism evidence="3 4">
    <name type="scientific">Actinomadura barringtoniae</name>
    <dbReference type="NCBI Taxonomy" id="1427535"/>
    <lineage>
        <taxon>Bacteria</taxon>
        <taxon>Bacillati</taxon>
        <taxon>Actinomycetota</taxon>
        <taxon>Actinomycetes</taxon>
        <taxon>Streptosporangiales</taxon>
        <taxon>Thermomonosporaceae</taxon>
        <taxon>Actinomadura</taxon>
    </lineage>
</organism>
<dbReference type="Gene3D" id="3.10.310.50">
    <property type="match status" value="1"/>
</dbReference>
<protein>
    <submittedName>
        <fullName evidence="3">TPM domain-containing protein</fullName>
    </submittedName>
</protein>
<evidence type="ECO:0000256" key="1">
    <source>
        <dbReference type="SAM" id="MobiDB-lite"/>
    </source>
</evidence>
<feature type="region of interest" description="Disordered" evidence="1">
    <location>
        <begin position="204"/>
        <end position="224"/>
    </location>
</feature>
<dbReference type="Proteomes" id="UP000669179">
    <property type="component" value="Unassembled WGS sequence"/>
</dbReference>
<dbReference type="InterPro" id="IPR007621">
    <property type="entry name" value="TPM_dom"/>
</dbReference>
<feature type="domain" description="TPM" evidence="2">
    <location>
        <begin position="37"/>
        <end position="151"/>
    </location>
</feature>
<name>A0A939T899_9ACTN</name>
<keyword evidence="4" id="KW-1185">Reference proteome</keyword>
<feature type="compositionally biased region" description="Polar residues" evidence="1">
    <location>
        <begin position="165"/>
        <end position="175"/>
    </location>
</feature>
<gene>
    <name evidence="3" type="ORF">J4573_06225</name>
</gene>